<dbReference type="InterPro" id="IPR011990">
    <property type="entry name" value="TPR-like_helical_dom_sf"/>
</dbReference>
<evidence type="ECO:0000256" key="1">
    <source>
        <dbReference type="ARBA" id="ARBA00022737"/>
    </source>
</evidence>
<evidence type="ECO:0000256" key="3">
    <source>
        <dbReference type="PROSITE-ProRule" id="PRU00339"/>
    </source>
</evidence>
<dbReference type="InterPro" id="IPR050498">
    <property type="entry name" value="Ycf3"/>
</dbReference>
<dbReference type="STRING" id="560819.SAMN05428998_10241"/>
<accession>A0A1Y6B9Y1</accession>
<dbReference type="Pfam" id="PF14559">
    <property type="entry name" value="TPR_19"/>
    <property type="match status" value="1"/>
</dbReference>
<dbReference type="InterPro" id="IPR019734">
    <property type="entry name" value="TPR_rpt"/>
</dbReference>
<protein>
    <submittedName>
        <fullName evidence="4">Tfp pilus assembly protein PilF</fullName>
    </submittedName>
</protein>
<evidence type="ECO:0000313" key="5">
    <source>
        <dbReference type="Proteomes" id="UP000192917"/>
    </source>
</evidence>
<dbReference type="Proteomes" id="UP000192917">
    <property type="component" value="Unassembled WGS sequence"/>
</dbReference>
<dbReference type="SUPFAM" id="SSF48452">
    <property type="entry name" value="TPR-like"/>
    <property type="match status" value="2"/>
</dbReference>
<keyword evidence="5" id="KW-1185">Reference proteome</keyword>
<reference evidence="4 5" key="1">
    <citation type="submission" date="2017-04" db="EMBL/GenBank/DDBJ databases">
        <authorList>
            <person name="Afonso C.L."/>
            <person name="Miller P.J."/>
            <person name="Scott M.A."/>
            <person name="Spackman E."/>
            <person name="Goraichik I."/>
            <person name="Dimitrov K.M."/>
            <person name="Suarez D.L."/>
            <person name="Swayne D.E."/>
        </authorList>
    </citation>
    <scope>NUCLEOTIDE SEQUENCE [LARGE SCALE GENOMIC DNA]</scope>
    <source>
        <strain evidence="4 5">USBA 355</strain>
    </source>
</reference>
<evidence type="ECO:0000256" key="2">
    <source>
        <dbReference type="ARBA" id="ARBA00022803"/>
    </source>
</evidence>
<dbReference type="RefSeq" id="WP_159460087.1">
    <property type="nucleotide sequence ID" value="NZ_FWZX01000002.1"/>
</dbReference>
<dbReference type="SMART" id="SM00028">
    <property type="entry name" value="TPR"/>
    <property type="match status" value="5"/>
</dbReference>
<evidence type="ECO:0000313" key="4">
    <source>
        <dbReference type="EMBL" id="SME96989.1"/>
    </source>
</evidence>
<dbReference type="Gene3D" id="1.25.40.10">
    <property type="entry name" value="Tetratricopeptide repeat domain"/>
    <property type="match status" value="3"/>
</dbReference>
<name>A0A1Y6B9Y1_9PROT</name>
<dbReference type="PANTHER" id="PTHR44858:SF1">
    <property type="entry name" value="UDP-N-ACETYLGLUCOSAMINE--PEPTIDE N-ACETYLGLUCOSAMINYLTRANSFERASE SPINDLY-RELATED"/>
    <property type="match status" value="1"/>
</dbReference>
<dbReference type="PANTHER" id="PTHR44858">
    <property type="entry name" value="TETRATRICOPEPTIDE REPEAT PROTEIN 6"/>
    <property type="match status" value="1"/>
</dbReference>
<gene>
    <name evidence="4" type="ORF">SAMN05428998_10241</name>
</gene>
<proteinExistence type="predicted"/>
<organism evidence="4 5">
    <name type="scientific">Tistlia consotensis USBA 355</name>
    <dbReference type="NCBI Taxonomy" id="560819"/>
    <lineage>
        <taxon>Bacteria</taxon>
        <taxon>Pseudomonadati</taxon>
        <taxon>Pseudomonadota</taxon>
        <taxon>Alphaproteobacteria</taxon>
        <taxon>Rhodospirillales</taxon>
        <taxon>Rhodovibrionaceae</taxon>
        <taxon>Tistlia</taxon>
    </lineage>
</organism>
<dbReference type="AlphaFoldDB" id="A0A1Y6B9Y1"/>
<dbReference type="PROSITE" id="PS50293">
    <property type="entry name" value="TPR_REGION"/>
    <property type="match status" value="1"/>
</dbReference>
<dbReference type="Pfam" id="PF13174">
    <property type="entry name" value="TPR_6"/>
    <property type="match status" value="1"/>
</dbReference>
<keyword evidence="1" id="KW-0677">Repeat</keyword>
<dbReference type="EMBL" id="FWZX01000002">
    <property type="protein sequence ID" value="SME96989.1"/>
    <property type="molecule type" value="Genomic_DNA"/>
</dbReference>
<feature type="repeat" description="TPR" evidence="3">
    <location>
        <begin position="114"/>
        <end position="147"/>
    </location>
</feature>
<dbReference type="PROSITE" id="PS50005">
    <property type="entry name" value="TPR"/>
    <property type="match status" value="1"/>
</dbReference>
<sequence length="276" mass="28686">MAQSPPRSSILRQAAALLRDGAPGQAEVQLERHLRRRPEDAEALQLAGLAALGRGDATLAVERLEHAGRLAECASGAPDAALLTNLGAARAAAGDLEGALASLERACDRPPPSAAGFFNLGAVLRRLGRDARATEAFERALALEPRHRGARKGLAAALLDLGRWREALAMTEALLTGEPDSAELHFNAALAARALGRSEAALRHLDALPESAAAALERASCLQELGRWDEALADYRRAAAAEPGALAAVAKRMAAGARGRLAASPAALRLLLLGEA</sequence>
<keyword evidence="2 3" id="KW-0802">TPR repeat</keyword>